<reference evidence="3 5" key="2">
    <citation type="submission" date="2017-02" db="EMBL/GenBank/DDBJ databases">
        <authorList>
            <person name="Peterson S.W."/>
        </authorList>
    </citation>
    <scope>NUCLEOTIDE SEQUENCE [LARGE SCALE GENOMIC DNA]</scope>
    <source>
        <strain evidence="3 5">ATCC 700135</strain>
    </source>
</reference>
<dbReference type="EMBL" id="FUWL01000003">
    <property type="protein sequence ID" value="SJZ31267.1"/>
    <property type="molecule type" value="Genomic_DNA"/>
</dbReference>
<organism evidence="2 4">
    <name type="scientific">Porphyromonas cangingivalis</name>
    <dbReference type="NCBI Taxonomy" id="36874"/>
    <lineage>
        <taxon>Bacteria</taxon>
        <taxon>Pseudomonadati</taxon>
        <taxon>Bacteroidota</taxon>
        <taxon>Bacteroidia</taxon>
        <taxon>Bacteroidales</taxon>
        <taxon>Porphyromonadaceae</taxon>
        <taxon>Porphyromonas</taxon>
    </lineage>
</organism>
<dbReference type="Pfam" id="PF05117">
    <property type="entry name" value="DUF695"/>
    <property type="match status" value="1"/>
</dbReference>
<evidence type="ECO:0000259" key="1">
    <source>
        <dbReference type="Pfam" id="PF05117"/>
    </source>
</evidence>
<reference evidence="2 4" key="1">
    <citation type="submission" date="2014-08" db="EMBL/GenBank/DDBJ databases">
        <title>Porphyromonas cangingivalis strain:COT-109_OH1386 Genome sequencing.</title>
        <authorList>
            <person name="Wallis C."/>
            <person name="Deusch O."/>
            <person name="O'Flynn C."/>
            <person name="Davis I."/>
            <person name="Jospin G."/>
            <person name="Darling A.E."/>
            <person name="Coil D.A."/>
            <person name="Alexiev A."/>
            <person name="Horsfall A."/>
            <person name="Kirkwood N."/>
            <person name="Harris S."/>
            <person name="Eisen J.A."/>
        </authorList>
    </citation>
    <scope>NUCLEOTIDE SEQUENCE [LARGE SCALE GENOMIC DNA]</scope>
    <source>
        <strain evidence="4">COT-109 OH1386</strain>
        <strain evidence="2">COT-109_OH1386</strain>
    </source>
</reference>
<proteinExistence type="predicted"/>
<dbReference type="STRING" id="36874.HQ34_05785"/>
<sequence length="151" mass="17279">MAKVSDEMLTVLLEGEHNPELMRFLLVRKELMPHLETGKYPYRIEIRWAYEGDRRGMPADAVGAEMEAFETALSPALERNKLALLAYSCTGEGLKEWVYYTRNLKAFGETLNTALSDLPQFPLSFEADEDREASMFKEVFALAMDMAQEEE</sequence>
<evidence type="ECO:0000313" key="5">
    <source>
        <dbReference type="Proteomes" id="UP000189956"/>
    </source>
</evidence>
<dbReference type="InterPro" id="IPR016097">
    <property type="entry name" value="DUF695"/>
</dbReference>
<dbReference type="Proteomes" id="UP000189956">
    <property type="component" value="Unassembled WGS sequence"/>
</dbReference>
<dbReference type="OrthoDB" id="1449329at2"/>
<dbReference type="Proteomes" id="UP000030125">
    <property type="component" value="Unassembled WGS sequence"/>
</dbReference>
<name>A0A099WXU4_PORCN</name>
<feature type="domain" description="DUF695" evidence="1">
    <location>
        <begin position="34"/>
        <end position="138"/>
    </location>
</feature>
<protein>
    <recommendedName>
        <fullName evidence="1">DUF695 domain-containing protein</fullName>
    </recommendedName>
</protein>
<evidence type="ECO:0000313" key="3">
    <source>
        <dbReference type="EMBL" id="SJZ31267.1"/>
    </source>
</evidence>
<dbReference type="AlphaFoldDB" id="A0A099WXU4"/>
<dbReference type="eggNOG" id="ENOG5032VMX">
    <property type="taxonomic scope" value="Bacteria"/>
</dbReference>
<evidence type="ECO:0000313" key="4">
    <source>
        <dbReference type="Proteomes" id="UP000030125"/>
    </source>
</evidence>
<evidence type="ECO:0000313" key="2">
    <source>
        <dbReference type="EMBL" id="KGN82807.1"/>
    </source>
</evidence>
<dbReference type="RefSeq" id="WP_025836596.1">
    <property type="nucleotide sequence ID" value="NZ_CALTZT010000016.1"/>
</dbReference>
<dbReference type="EMBL" id="JQJD01000007">
    <property type="protein sequence ID" value="KGN82807.1"/>
    <property type="molecule type" value="Genomic_DNA"/>
</dbReference>
<accession>A0A099WXU4</accession>
<keyword evidence="4" id="KW-1185">Reference proteome</keyword>
<gene>
    <name evidence="2" type="ORF">HQ35_01815</name>
    <name evidence="3" type="ORF">SAMN02745205_00092</name>
</gene>